<gene>
    <name evidence="5 7" type="primary">arcA</name>
    <name evidence="7" type="ORF">MPL3356_490059</name>
</gene>
<evidence type="ECO:0000256" key="2">
    <source>
        <dbReference type="ARBA" id="ARBA00010206"/>
    </source>
</evidence>
<evidence type="ECO:0000256" key="5">
    <source>
        <dbReference type="HAMAP-Rule" id="MF_00242"/>
    </source>
</evidence>
<dbReference type="GO" id="GO:0019546">
    <property type="term" value="P:L-arginine deiminase pathway"/>
    <property type="evidence" value="ECO:0007669"/>
    <property type="project" value="TreeGrafter"/>
</dbReference>
<comment type="subcellular location">
    <subcellularLocation>
        <location evidence="5">Cytoplasm</location>
    </subcellularLocation>
</comment>
<comment type="similarity">
    <text evidence="2 5">Belongs to the arginine deiminase family.</text>
</comment>
<accession>A0A090G1T0</accession>
<dbReference type="SUPFAM" id="SSF55909">
    <property type="entry name" value="Pentein"/>
    <property type="match status" value="1"/>
</dbReference>
<keyword evidence="8" id="KW-1185">Reference proteome</keyword>
<keyword evidence="3 5" id="KW-0378">Hydrolase</keyword>
<dbReference type="UniPathway" id="UPA00254">
    <property type="reaction ID" value="UER00364"/>
</dbReference>
<evidence type="ECO:0000313" key="7">
    <source>
        <dbReference type="EMBL" id="CDX25019.1"/>
    </source>
</evidence>
<evidence type="ECO:0000256" key="6">
    <source>
        <dbReference type="PIRSR" id="PIRSR006356-1"/>
    </source>
</evidence>
<protein>
    <recommendedName>
        <fullName evidence="5">Arginine deiminase</fullName>
        <shortName evidence="5">ADI</shortName>
        <ecNumber evidence="5">3.5.3.6</ecNumber>
    </recommendedName>
    <alternativeName>
        <fullName evidence="5">Arginine dihydrolase</fullName>
        <shortName evidence="5">AD</shortName>
    </alternativeName>
</protein>
<dbReference type="HAMAP" id="MF_00242">
    <property type="entry name" value="Arg_deiminase"/>
    <property type="match status" value="1"/>
</dbReference>
<dbReference type="GO" id="GO:0005737">
    <property type="term" value="C:cytoplasm"/>
    <property type="evidence" value="ECO:0007669"/>
    <property type="project" value="UniProtKB-SubCell"/>
</dbReference>
<dbReference type="GO" id="GO:0016990">
    <property type="term" value="F:arginine deiminase activity"/>
    <property type="evidence" value="ECO:0007669"/>
    <property type="project" value="UniProtKB-UniRule"/>
</dbReference>
<dbReference type="PANTHER" id="PTHR47271:SF2">
    <property type="entry name" value="ARGININE DEIMINASE"/>
    <property type="match status" value="1"/>
</dbReference>
<dbReference type="NCBIfam" id="NF002381">
    <property type="entry name" value="PRK01388.1"/>
    <property type="match status" value="1"/>
</dbReference>
<evidence type="ECO:0000256" key="3">
    <source>
        <dbReference type="ARBA" id="ARBA00022801"/>
    </source>
</evidence>
<organism evidence="7 8">
    <name type="scientific">Mesorhizobium plurifarium</name>
    <dbReference type="NCBI Taxonomy" id="69974"/>
    <lineage>
        <taxon>Bacteria</taxon>
        <taxon>Pseudomonadati</taxon>
        <taxon>Pseudomonadota</taxon>
        <taxon>Alphaproteobacteria</taxon>
        <taxon>Hyphomicrobiales</taxon>
        <taxon>Phyllobacteriaceae</taxon>
        <taxon>Mesorhizobium</taxon>
    </lineage>
</organism>
<dbReference type="PIRSF" id="PIRSF006356">
    <property type="entry name" value="Arg_deiminase"/>
    <property type="match status" value="1"/>
</dbReference>
<reference evidence="8" key="1">
    <citation type="submission" date="2014-08" db="EMBL/GenBank/DDBJ databases">
        <authorList>
            <person name="Moulin L."/>
        </authorList>
    </citation>
    <scope>NUCLEOTIDE SEQUENCE [LARGE SCALE GENOMIC DNA]</scope>
</reference>
<evidence type="ECO:0000313" key="8">
    <source>
        <dbReference type="Proteomes" id="UP000045285"/>
    </source>
</evidence>
<keyword evidence="5" id="KW-0963">Cytoplasm</keyword>
<dbReference type="Gene3D" id="1.10.3930.10">
    <property type="entry name" value="Arginine deiminase"/>
    <property type="match status" value="1"/>
</dbReference>
<feature type="active site" description="Amidino-cysteine intermediate" evidence="5 6">
    <location>
        <position position="395"/>
    </location>
</feature>
<sequence>MMSLGVHSEVARLREVLVHRPGLSLHRLTPRNCKGLLFDDVLWVERAAQEHDMFVEALRDHGVLVHSLDELLSATMALPEARRWLINRRVNASTVGHDMVDELRGWLEEICSNQLATYLIAGILVAEMPFKPRSLTGQTLGPEDFVLPPLPNQLFTRDSSCWIYGGVSINAMYWPARKPEAANVEAVYRFHPRFRAASFSYLVPDGKDPASSLEGGDVMPIGGGVVLIGMGERTTPQAVEALARRLFTTKEVTRVIAARMPRKRSYVHLDTIFTFCDRDLVTIYPPVIELLQTFSLRPSNAEGLLDVTKEKRPFLSVVAEALGLRALRTVDTGGDSFAAEREQWDAANNVIAVQPGVVIGYARNIYTNMLLGRAGVEVITVEGAELSRGRGGGHCMTCPLVRDPI</sequence>
<evidence type="ECO:0000256" key="1">
    <source>
        <dbReference type="ARBA" id="ARBA00005213"/>
    </source>
</evidence>
<dbReference type="PANTHER" id="PTHR47271">
    <property type="entry name" value="ARGININE DEIMINASE"/>
    <property type="match status" value="1"/>
</dbReference>
<dbReference type="InterPro" id="IPR003876">
    <property type="entry name" value="Arg_deiminase"/>
</dbReference>
<dbReference type="PRINTS" id="PR01466">
    <property type="entry name" value="ARGDEIMINASE"/>
</dbReference>
<dbReference type="Proteomes" id="UP000045285">
    <property type="component" value="Unassembled WGS sequence"/>
</dbReference>
<dbReference type="Pfam" id="PF02274">
    <property type="entry name" value="ADI"/>
    <property type="match status" value="1"/>
</dbReference>
<dbReference type="AlphaFoldDB" id="A0A090G1T0"/>
<comment type="catalytic activity">
    <reaction evidence="4 5">
        <text>L-arginine + H2O = L-citrulline + NH4(+)</text>
        <dbReference type="Rhea" id="RHEA:19597"/>
        <dbReference type="ChEBI" id="CHEBI:15377"/>
        <dbReference type="ChEBI" id="CHEBI:28938"/>
        <dbReference type="ChEBI" id="CHEBI:32682"/>
        <dbReference type="ChEBI" id="CHEBI:57743"/>
        <dbReference type="EC" id="3.5.3.6"/>
    </reaction>
</comment>
<comment type="pathway">
    <text evidence="1 5">Amino-acid degradation; L-arginine degradation via ADI pathway; carbamoyl phosphate from L-arginine: step 1/2.</text>
</comment>
<dbReference type="EC" id="3.5.3.6" evidence="5"/>
<keyword evidence="5" id="KW-0056">Arginine metabolism</keyword>
<proteinExistence type="inferred from homology"/>
<dbReference type="Gene3D" id="3.75.10.10">
    <property type="entry name" value="L-arginine/glycine Amidinotransferase, Chain A"/>
    <property type="match status" value="1"/>
</dbReference>
<name>A0A090G1T0_MESPL</name>
<evidence type="ECO:0000256" key="4">
    <source>
        <dbReference type="ARBA" id="ARBA00049429"/>
    </source>
</evidence>
<dbReference type="EMBL" id="CCMZ01000044">
    <property type="protein sequence ID" value="CDX25019.1"/>
    <property type="molecule type" value="Genomic_DNA"/>
</dbReference>